<dbReference type="Proteomes" id="UP001501047">
    <property type="component" value="Unassembled WGS sequence"/>
</dbReference>
<evidence type="ECO:0008006" key="4">
    <source>
        <dbReference type="Google" id="ProtNLM"/>
    </source>
</evidence>
<reference evidence="2 3" key="1">
    <citation type="journal article" date="2019" name="Int. J. Syst. Evol. Microbiol.">
        <title>The Global Catalogue of Microorganisms (GCM) 10K type strain sequencing project: providing services to taxonomists for standard genome sequencing and annotation.</title>
        <authorList>
            <consortium name="The Broad Institute Genomics Platform"/>
            <consortium name="The Broad Institute Genome Sequencing Center for Infectious Disease"/>
            <person name="Wu L."/>
            <person name="Ma J."/>
        </authorList>
    </citation>
    <scope>NUCLEOTIDE SEQUENCE [LARGE SCALE GENOMIC DNA]</scope>
    <source>
        <strain evidence="2 3">JCM 1417</strain>
    </source>
</reference>
<comment type="caution">
    <text evidence="2">The sequence shown here is derived from an EMBL/GenBank/DDBJ whole genome shotgun (WGS) entry which is preliminary data.</text>
</comment>
<gene>
    <name evidence="2" type="ORF">GCM10008908_24320</name>
</gene>
<sequence>MKEIILDKQLPVITMNFEEVKTSLQATMDKYKGIVVTAEGLKDCKATQRDLSASKKKIDDYRKQVKKDMEVPIKAFEGQCKELIALIDEVEKPIKEGIKVFNDKVRNEKMKYAENIIAKTIKGYELEEKFSSQLNVLDSYTNLTVTLKGVREDIEVRAKALKDQQDQEKAQAQILKATIIATVEGANATINTKLKAEDFYKYIDRGYNVAQVVSEINRAAELVRRTEKAAEERAIQEQRRKEEEKIRQEKERIIQEEKAKLKTIQEFENKAIDPIEIPETPQVELQEEPQKHSQITINFEVTGKKEKLMILSNFLKSNDYNYKVISQKAL</sequence>
<accession>A0ABN1KSD2</accession>
<keyword evidence="3" id="KW-1185">Reference proteome</keyword>
<dbReference type="EMBL" id="BAAACI010000006">
    <property type="protein sequence ID" value="GAA0774456.1"/>
    <property type="molecule type" value="Genomic_DNA"/>
</dbReference>
<organism evidence="2 3">
    <name type="scientific">Clostridium subterminale</name>
    <dbReference type="NCBI Taxonomy" id="1550"/>
    <lineage>
        <taxon>Bacteria</taxon>
        <taxon>Bacillati</taxon>
        <taxon>Bacillota</taxon>
        <taxon>Clostridia</taxon>
        <taxon>Eubacteriales</taxon>
        <taxon>Clostridiaceae</taxon>
        <taxon>Clostridium</taxon>
    </lineage>
</organism>
<evidence type="ECO:0000313" key="3">
    <source>
        <dbReference type="Proteomes" id="UP001501047"/>
    </source>
</evidence>
<dbReference type="RefSeq" id="WP_343826698.1">
    <property type="nucleotide sequence ID" value="NZ_BAAACI010000006.1"/>
</dbReference>
<feature type="coiled-coil region" evidence="1">
    <location>
        <begin position="227"/>
        <end position="260"/>
    </location>
</feature>
<proteinExistence type="predicted"/>
<dbReference type="InterPro" id="IPR009785">
    <property type="entry name" value="Prophage_Lj928_Orf309"/>
</dbReference>
<dbReference type="Pfam" id="PF07083">
    <property type="entry name" value="DUF1351"/>
    <property type="match status" value="1"/>
</dbReference>
<keyword evidence="1" id="KW-0175">Coiled coil</keyword>
<evidence type="ECO:0000313" key="2">
    <source>
        <dbReference type="EMBL" id="GAA0774456.1"/>
    </source>
</evidence>
<evidence type="ECO:0000256" key="1">
    <source>
        <dbReference type="SAM" id="Coils"/>
    </source>
</evidence>
<name>A0ABN1KSD2_CLOSU</name>
<feature type="coiled-coil region" evidence="1">
    <location>
        <begin position="151"/>
        <end position="178"/>
    </location>
</feature>
<protein>
    <recommendedName>
        <fullName evidence="4">DUF1351 domain-containing protein</fullName>
    </recommendedName>
</protein>